<dbReference type="OrthoDB" id="5961210at2759"/>
<reference evidence="1" key="1">
    <citation type="submission" date="2017-05" db="UniProtKB">
        <authorList>
            <consortium name="EnsemblMetazoa"/>
        </authorList>
    </citation>
    <scope>IDENTIFICATION</scope>
</reference>
<evidence type="ECO:0000313" key="1">
    <source>
        <dbReference type="EnsemblMetazoa" id="Aqu2.1.28030_001"/>
    </source>
</evidence>
<organism evidence="1">
    <name type="scientific">Amphimedon queenslandica</name>
    <name type="common">Sponge</name>
    <dbReference type="NCBI Taxonomy" id="400682"/>
    <lineage>
        <taxon>Eukaryota</taxon>
        <taxon>Metazoa</taxon>
        <taxon>Porifera</taxon>
        <taxon>Demospongiae</taxon>
        <taxon>Heteroscleromorpha</taxon>
        <taxon>Haplosclerida</taxon>
        <taxon>Niphatidae</taxon>
        <taxon>Amphimedon</taxon>
    </lineage>
</organism>
<name>A0A1X7UJ79_AMPQE</name>
<dbReference type="AlphaFoldDB" id="A0A1X7UJ79"/>
<proteinExistence type="predicted"/>
<protein>
    <submittedName>
        <fullName evidence="1">Uncharacterized protein</fullName>
    </submittedName>
</protein>
<dbReference type="InParanoid" id="A0A1X7UJ79"/>
<dbReference type="EnsemblMetazoa" id="Aqu2.1.28030_001">
    <property type="protein sequence ID" value="Aqu2.1.28030_001"/>
    <property type="gene ID" value="Aqu2.1.28030"/>
</dbReference>
<sequence length="350" mass="39686">MVIFYDLRIIFLCISAPISTIEKSFCTHPPLMACHKFCDLEGVQRVMSFSRLFTLFHIQDTTKTSREARLQAIVAGKYGKKPKQCSGDRKQAFVDTASKHSDFFCDKCHLFLLALSFLVVEIVARNHFFQRCHRLAHNTCQTDRYLISAMIESSPCPTLIYGISSKTDSITEGGSLCGDNTCISFLGKKSKSCYGISSKTDSITEGKKIQVMMIIRFSHLDTIWNITIRGLYVRLDLHQTHIVGIEVFAPCKEPSLEFERSRTLQHLLSLRRRGVGLLYTHYDDILARAMGLPVVLPEDGEDKVRKWAQGFPACYTFMAYTHNPALSRLIALVIRQTARPKSNIKQSSKK</sequence>
<accession>A0A1X7UJ79</accession>